<reference evidence="14 15" key="1">
    <citation type="journal article" date="2018" name="Nat. Genet.">
        <title>The Rosa genome provides new insights in the design of modern roses.</title>
        <authorList>
            <person name="Bendahmane M."/>
        </authorList>
    </citation>
    <scope>NUCLEOTIDE SEQUENCE [LARGE SCALE GENOMIC DNA]</scope>
    <source>
        <strain evidence="15">cv. Old Blush</strain>
    </source>
</reference>
<dbReference type="Pfam" id="PF00082">
    <property type="entry name" value="Peptidase_S8"/>
    <property type="match status" value="1"/>
</dbReference>
<dbReference type="InterPro" id="IPR015500">
    <property type="entry name" value="Peptidase_S8_subtilisin-rel"/>
</dbReference>
<dbReference type="OMA" id="YIASHAN"/>
<evidence type="ECO:0000259" key="13">
    <source>
        <dbReference type="Pfam" id="PF02225"/>
    </source>
</evidence>
<dbReference type="SUPFAM" id="SSF52743">
    <property type="entry name" value="Subtilisin-like"/>
    <property type="match status" value="1"/>
</dbReference>
<dbReference type="EC" id="3.4.14.10" evidence="14"/>
<feature type="active site" description="Charge relay system" evidence="9 10">
    <location>
        <position position="408"/>
    </location>
</feature>
<evidence type="ECO:0000256" key="4">
    <source>
        <dbReference type="ARBA" id="ARBA00022523"/>
    </source>
</evidence>
<proteinExistence type="inferred from homology"/>
<feature type="active site" description="Charge relay system" evidence="9 10">
    <location>
        <position position="112"/>
    </location>
</feature>
<evidence type="ECO:0000256" key="3">
    <source>
        <dbReference type="ARBA" id="ARBA00011073"/>
    </source>
</evidence>
<sequence>MRYELHTTRTPEFLRLTGQYEAVFPASGNVSKVVIGLVDTGVWPESKSYNDKGLAPVPRSWKGQCEEVQDFNSSSCNRKLIGARFFSKGYEAALGPMNEKLESRSPRDDDGHGTHTSSIAAGSPVPGASLFGYALGTTRGMAAQARVAIYKACWLGGCFGSDVPAVMDKAIKDGVNILSLSLSFPGAQYEDFSTDNQTLLLLELFLPWPREYLSYFSLGNGKKYKGIALDRGTVLHPLVYAPNASNSTSGDQCSPNSLIPEMVAGKIVVCDQGGSRVRKSVVVKKAGGVGMIMANIEGYGEELVADPYLLPTALVGKKAGDAIKRYIASHANPEATLVFRKTQLGIKPSPVVAAFSSRGPNPVATSLLKLDLIAPGVNILAGWTGADGPTGLPEDKKTVGYNIISGTSMSCPHVSGLAALLKAAHPKWSPAAIKSALMTTSYTRRNGKPIKDVATGKPATPFDYGAGHVNC</sequence>
<accession>A0A2P6Q0U0</accession>
<dbReference type="CDD" id="cd04852">
    <property type="entry name" value="Peptidases_S8_3"/>
    <property type="match status" value="1"/>
</dbReference>
<feature type="region of interest" description="Disordered" evidence="11">
    <location>
        <begin position="98"/>
        <end position="121"/>
    </location>
</feature>
<evidence type="ECO:0000256" key="2">
    <source>
        <dbReference type="ARBA" id="ARBA00004271"/>
    </source>
</evidence>
<dbReference type="InterPro" id="IPR000209">
    <property type="entry name" value="Peptidase_S8/S53_dom"/>
</dbReference>
<evidence type="ECO:0000256" key="9">
    <source>
        <dbReference type="PIRSR" id="PIRSR615500-1"/>
    </source>
</evidence>
<evidence type="ECO:0000256" key="8">
    <source>
        <dbReference type="ARBA" id="ARBA00022825"/>
    </source>
</evidence>
<keyword evidence="7 10" id="KW-0378">Hydrolase</keyword>
<dbReference type="InterPro" id="IPR045051">
    <property type="entry name" value="SBT"/>
</dbReference>
<feature type="domain" description="PA" evidence="13">
    <location>
        <begin position="236"/>
        <end position="323"/>
    </location>
</feature>
<dbReference type="FunFam" id="3.50.30.30:FF:000005">
    <property type="entry name" value="subtilisin-like protease SBT1.5"/>
    <property type="match status" value="1"/>
</dbReference>
<dbReference type="STRING" id="74649.A0A2P6Q0U0"/>
<keyword evidence="6" id="KW-0732">Signal</keyword>
<evidence type="ECO:0000256" key="11">
    <source>
        <dbReference type="SAM" id="MobiDB-lite"/>
    </source>
</evidence>
<keyword evidence="4" id="KW-0052">Apoplast</keyword>
<evidence type="ECO:0000256" key="1">
    <source>
        <dbReference type="ARBA" id="ARBA00002076"/>
    </source>
</evidence>
<comment type="similarity">
    <text evidence="3 10">Belongs to the peptidase S8 family.</text>
</comment>
<gene>
    <name evidence="14" type="ORF">RchiOBHm_Chr6g0309241</name>
</gene>
<comment type="subcellular location">
    <subcellularLocation>
        <location evidence="2">Secreted</location>
        <location evidence="2">Extracellular space</location>
        <location evidence="2">Apoplast</location>
    </subcellularLocation>
</comment>
<evidence type="ECO:0000313" key="14">
    <source>
        <dbReference type="EMBL" id="PRQ27808.1"/>
    </source>
</evidence>
<dbReference type="InterPro" id="IPR023828">
    <property type="entry name" value="Peptidase_S8_Ser-AS"/>
</dbReference>
<keyword evidence="5 10" id="KW-0645">Protease</keyword>
<comment type="caution">
    <text evidence="14">The sequence shown here is derived from an EMBL/GenBank/DDBJ whole genome shotgun (WGS) entry which is preliminary data.</text>
</comment>
<organism evidence="14 15">
    <name type="scientific">Rosa chinensis</name>
    <name type="common">China rose</name>
    <dbReference type="NCBI Taxonomy" id="74649"/>
    <lineage>
        <taxon>Eukaryota</taxon>
        <taxon>Viridiplantae</taxon>
        <taxon>Streptophyta</taxon>
        <taxon>Embryophyta</taxon>
        <taxon>Tracheophyta</taxon>
        <taxon>Spermatophyta</taxon>
        <taxon>Magnoliopsida</taxon>
        <taxon>eudicotyledons</taxon>
        <taxon>Gunneridae</taxon>
        <taxon>Pentapetalae</taxon>
        <taxon>rosids</taxon>
        <taxon>fabids</taxon>
        <taxon>Rosales</taxon>
        <taxon>Rosaceae</taxon>
        <taxon>Rosoideae</taxon>
        <taxon>Rosoideae incertae sedis</taxon>
        <taxon>Rosa</taxon>
    </lineage>
</organism>
<dbReference type="PROSITE" id="PS51892">
    <property type="entry name" value="SUBTILASE"/>
    <property type="match status" value="1"/>
</dbReference>
<feature type="compositionally biased region" description="Basic and acidic residues" evidence="11">
    <location>
        <begin position="99"/>
        <end position="113"/>
    </location>
</feature>
<keyword evidence="15" id="KW-1185">Reference proteome</keyword>
<dbReference type="Proteomes" id="UP000238479">
    <property type="component" value="Chromosome 6"/>
</dbReference>
<dbReference type="GO" id="GO:0006508">
    <property type="term" value="P:proteolysis"/>
    <property type="evidence" value="ECO:0007669"/>
    <property type="project" value="UniProtKB-KW"/>
</dbReference>
<evidence type="ECO:0000256" key="5">
    <source>
        <dbReference type="ARBA" id="ARBA00022670"/>
    </source>
</evidence>
<name>A0A2P6Q0U0_ROSCH</name>
<dbReference type="AlphaFoldDB" id="A0A2P6Q0U0"/>
<dbReference type="PROSITE" id="PS00138">
    <property type="entry name" value="SUBTILASE_SER"/>
    <property type="match status" value="1"/>
</dbReference>
<evidence type="ECO:0000256" key="7">
    <source>
        <dbReference type="ARBA" id="ARBA00022801"/>
    </source>
</evidence>
<protein>
    <submittedName>
        <fullName evidence="14">Putative tripeptidyl-peptidase II</fullName>
        <ecNumber evidence="14">3.4.14.10</ecNumber>
    </submittedName>
</protein>
<dbReference type="InterPro" id="IPR003137">
    <property type="entry name" value="PA_domain"/>
</dbReference>
<dbReference type="GO" id="GO:0009610">
    <property type="term" value="P:response to symbiotic fungus"/>
    <property type="evidence" value="ECO:0007669"/>
    <property type="project" value="UniProtKB-ARBA"/>
</dbReference>
<dbReference type="PRINTS" id="PR00723">
    <property type="entry name" value="SUBTILISIN"/>
</dbReference>
<evidence type="ECO:0000259" key="12">
    <source>
        <dbReference type="Pfam" id="PF00082"/>
    </source>
</evidence>
<dbReference type="GO" id="GO:0008240">
    <property type="term" value="F:tripeptidyl-peptidase activity"/>
    <property type="evidence" value="ECO:0007669"/>
    <property type="project" value="UniProtKB-EC"/>
</dbReference>
<feature type="active site" description="Charge relay system" evidence="9 10">
    <location>
        <position position="39"/>
    </location>
</feature>
<evidence type="ECO:0000256" key="6">
    <source>
        <dbReference type="ARBA" id="ARBA00022729"/>
    </source>
</evidence>
<dbReference type="GO" id="GO:0048046">
    <property type="term" value="C:apoplast"/>
    <property type="evidence" value="ECO:0007669"/>
    <property type="project" value="UniProtKB-SubCell"/>
</dbReference>
<dbReference type="Pfam" id="PF02225">
    <property type="entry name" value="PA"/>
    <property type="match status" value="1"/>
</dbReference>
<dbReference type="InterPro" id="IPR034197">
    <property type="entry name" value="Peptidases_S8_3"/>
</dbReference>
<evidence type="ECO:0000313" key="15">
    <source>
        <dbReference type="Proteomes" id="UP000238479"/>
    </source>
</evidence>
<dbReference type="Gramene" id="PRQ27808">
    <property type="protein sequence ID" value="PRQ27808"/>
    <property type="gene ID" value="RchiOBHm_Chr6g0309241"/>
</dbReference>
<dbReference type="Gene3D" id="3.40.50.200">
    <property type="entry name" value="Peptidase S8/S53 domain"/>
    <property type="match status" value="2"/>
</dbReference>
<dbReference type="InterPro" id="IPR036852">
    <property type="entry name" value="Peptidase_S8/S53_dom_sf"/>
</dbReference>
<dbReference type="PANTHER" id="PTHR10795">
    <property type="entry name" value="PROPROTEIN CONVERTASE SUBTILISIN/KEXIN"/>
    <property type="match status" value="1"/>
</dbReference>
<dbReference type="GO" id="GO:0004252">
    <property type="term" value="F:serine-type endopeptidase activity"/>
    <property type="evidence" value="ECO:0007669"/>
    <property type="project" value="UniProtKB-UniRule"/>
</dbReference>
<evidence type="ECO:0000256" key="10">
    <source>
        <dbReference type="PROSITE-ProRule" id="PRU01240"/>
    </source>
</evidence>
<comment type="function">
    <text evidence="1">Required for arbuscular mycorrhiza (AM) development during AM symbiosis with AM fungi (e.g. Glomeromycota intraradices).</text>
</comment>
<feature type="domain" description="Peptidase S8/S53" evidence="12">
    <location>
        <begin position="32"/>
        <end position="467"/>
    </location>
</feature>
<dbReference type="EMBL" id="PDCK01000044">
    <property type="protein sequence ID" value="PRQ27808.1"/>
    <property type="molecule type" value="Genomic_DNA"/>
</dbReference>
<keyword evidence="8 10" id="KW-0720">Serine protease</keyword>